<dbReference type="EMBL" id="GL377647">
    <property type="protein sequence ID" value="EFJ11404.1"/>
    <property type="molecule type" value="Genomic_DNA"/>
</dbReference>
<dbReference type="PANTHER" id="PTHR47030:SF2">
    <property type="entry name" value="LIPASE CLASS 3 FAMILY PROTEIN"/>
    <property type="match status" value="1"/>
</dbReference>
<dbReference type="Gramene" id="EFJ11404">
    <property type="protein sequence ID" value="EFJ11404"/>
    <property type="gene ID" value="SELMODRAFT_426308"/>
</dbReference>
<gene>
    <name evidence="1" type="ORF">SELMODRAFT_426308</name>
</gene>
<evidence type="ECO:0000313" key="1">
    <source>
        <dbReference type="EMBL" id="EFJ11404.1"/>
    </source>
</evidence>
<reference evidence="1 2" key="1">
    <citation type="journal article" date="2011" name="Science">
        <title>The Selaginella genome identifies genetic changes associated with the evolution of vascular plants.</title>
        <authorList>
            <person name="Banks J.A."/>
            <person name="Nishiyama T."/>
            <person name="Hasebe M."/>
            <person name="Bowman J.L."/>
            <person name="Gribskov M."/>
            <person name="dePamphilis C."/>
            <person name="Albert V.A."/>
            <person name="Aono N."/>
            <person name="Aoyama T."/>
            <person name="Ambrose B.A."/>
            <person name="Ashton N.W."/>
            <person name="Axtell M.J."/>
            <person name="Barker E."/>
            <person name="Barker M.S."/>
            <person name="Bennetzen J.L."/>
            <person name="Bonawitz N.D."/>
            <person name="Chapple C."/>
            <person name="Cheng C."/>
            <person name="Correa L.G."/>
            <person name="Dacre M."/>
            <person name="DeBarry J."/>
            <person name="Dreyer I."/>
            <person name="Elias M."/>
            <person name="Engstrom E.M."/>
            <person name="Estelle M."/>
            <person name="Feng L."/>
            <person name="Finet C."/>
            <person name="Floyd S.K."/>
            <person name="Frommer W.B."/>
            <person name="Fujita T."/>
            <person name="Gramzow L."/>
            <person name="Gutensohn M."/>
            <person name="Harholt J."/>
            <person name="Hattori M."/>
            <person name="Heyl A."/>
            <person name="Hirai T."/>
            <person name="Hiwatashi Y."/>
            <person name="Ishikawa M."/>
            <person name="Iwata M."/>
            <person name="Karol K.G."/>
            <person name="Koehler B."/>
            <person name="Kolukisaoglu U."/>
            <person name="Kubo M."/>
            <person name="Kurata T."/>
            <person name="Lalonde S."/>
            <person name="Li K."/>
            <person name="Li Y."/>
            <person name="Litt A."/>
            <person name="Lyons E."/>
            <person name="Manning G."/>
            <person name="Maruyama T."/>
            <person name="Michael T.P."/>
            <person name="Mikami K."/>
            <person name="Miyazaki S."/>
            <person name="Morinaga S."/>
            <person name="Murata T."/>
            <person name="Mueller-Roeber B."/>
            <person name="Nelson D.R."/>
            <person name="Obara M."/>
            <person name="Oguri Y."/>
            <person name="Olmstead R.G."/>
            <person name="Onodera N."/>
            <person name="Petersen B.L."/>
            <person name="Pils B."/>
            <person name="Prigge M."/>
            <person name="Rensing S.A."/>
            <person name="Riano-Pachon D.M."/>
            <person name="Roberts A.W."/>
            <person name="Sato Y."/>
            <person name="Scheller H.V."/>
            <person name="Schulz B."/>
            <person name="Schulz C."/>
            <person name="Shakirov E.V."/>
            <person name="Shibagaki N."/>
            <person name="Shinohara N."/>
            <person name="Shippen D.E."/>
            <person name="Soerensen I."/>
            <person name="Sotooka R."/>
            <person name="Sugimoto N."/>
            <person name="Sugita M."/>
            <person name="Sumikawa N."/>
            <person name="Tanurdzic M."/>
            <person name="Theissen G."/>
            <person name="Ulvskov P."/>
            <person name="Wakazuki S."/>
            <person name="Weng J.K."/>
            <person name="Willats W.W."/>
            <person name="Wipf D."/>
            <person name="Wolf P.G."/>
            <person name="Yang L."/>
            <person name="Zimmer A.D."/>
            <person name="Zhu Q."/>
            <person name="Mitros T."/>
            <person name="Hellsten U."/>
            <person name="Loque D."/>
            <person name="Otillar R."/>
            <person name="Salamov A."/>
            <person name="Schmutz J."/>
            <person name="Shapiro H."/>
            <person name="Lindquist E."/>
            <person name="Lucas S."/>
            <person name="Rokhsar D."/>
            <person name="Grigoriev I.V."/>
        </authorList>
    </citation>
    <scope>NUCLEOTIDE SEQUENCE [LARGE SCALE GENOMIC DNA]</scope>
</reference>
<dbReference type="eggNOG" id="KOG2088">
    <property type="taxonomic scope" value="Eukaryota"/>
</dbReference>
<dbReference type="AlphaFoldDB" id="D8SVZ8"/>
<dbReference type="InParanoid" id="D8SVZ8"/>
<keyword evidence="2" id="KW-1185">Reference proteome</keyword>
<organism evidence="2">
    <name type="scientific">Selaginella moellendorffii</name>
    <name type="common">Spikemoss</name>
    <dbReference type="NCBI Taxonomy" id="88036"/>
    <lineage>
        <taxon>Eukaryota</taxon>
        <taxon>Viridiplantae</taxon>
        <taxon>Streptophyta</taxon>
        <taxon>Embryophyta</taxon>
        <taxon>Tracheophyta</taxon>
        <taxon>Lycopodiopsida</taxon>
        <taxon>Selaginellales</taxon>
        <taxon>Selaginellaceae</taxon>
        <taxon>Selaginella</taxon>
    </lineage>
</organism>
<dbReference type="HOGENOM" id="CLU_697181_0_0_1"/>
<protein>
    <submittedName>
        <fullName evidence="1">Uncharacterized protein</fullName>
    </submittedName>
</protein>
<evidence type="ECO:0000313" key="2">
    <source>
        <dbReference type="Proteomes" id="UP000001514"/>
    </source>
</evidence>
<sequence length="396" mass="44302">MVARPCNCVPSCCLPPSRGTLERRFDVASQISPLFQSTETVYFVIELKELKLVVVAVRGTETPEDLFTDGLGRECILADTDYHGLLMFGRKSLLFAHVWMYALRLQGMMLWHRFPNVHTGVLPCVDIVIADHCNKVGRKFLSIPFILHHLSSVVYNDESALRLSVALRLCTASLRALAVHELKWPEGSWARGEAMEEPLTKTPIHVPVEHRSTSVANAARSQRWSHFITLLEVFTYLRDTVIILQHQMNLLLWIRAGGVAWLTRSATATGHERTTQSLTTVAVVAVAAVAVAEVGSEASIGAVQSAIATTRWNYWGKRVAESQSTRVLVEITATNIYKPFHKRLDVAAIKPRKKILPNCPCSFLYLKQIGDFAAHHRVQGRWDSIMTALPEEFGLI</sequence>
<dbReference type="KEGG" id="smo:SELMODRAFT_426308"/>
<dbReference type="PANTHER" id="PTHR47030">
    <property type="entry name" value="LIPASE CLASS 3 FAMILY PROTEIN"/>
    <property type="match status" value="1"/>
</dbReference>
<proteinExistence type="predicted"/>
<dbReference type="Proteomes" id="UP000001514">
    <property type="component" value="Unassembled WGS sequence"/>
</dbReference>
<name>D8SVZ8_SELML</name>
<accession>D8SVZ8</accession>